<evidence type="ECO:0000313" key="10">
    <source>
        <dbReference type="Proteomes" id="UP001140217"/>
    </source>
</evidence>
<dbReference type="Gene3D" id="1.10.10.10">
    <property type="entry name" value="Winged helix-like DNA-binding domain superfamily/Winged helix DNA-binding domain"/>
    <property type="match status" value="1"/>
</dbReference>
<evidence type="ECO:0000256" key="5">
    <source>
        <dbReference type="ARBA" id="ARBA00022490"/>
    </source>
</evidence>
<reference evidence="9" key="1">
    <citation type="submission" date="2022-07" db="EMBL/GenBank/DDBJ databases">
        <title>Phylogenomic reconstructions and comparative analyses of Kickxellomycotina fungi.</title>
        <authorList>
            <person name="Reynolds N.K."/>
            <person name="Stajich J.E."/>
            <person name="Barry K."/>
            <person name="Grigoriev I.V."/>
            <person name="Crous P."/>
            <person name="Smith M.E."/>
        </authorList>
    </citation>
    <scope>NUCLEOTIDE SEQUENCE</scope>
    <source>
        <strain evidence="9">NBRC 105414</strain>
    </source>
</reference>
<evidence type="ECO:0000313" key="9">
    <source>
        <dbReference type="EMBL" id="KAJ2782345.1"/>
    </source>
</evidence>
<dbReference type="GO" id="GO:0005829">
    <property type="term" value="C:cytosol"/>
    <property type="evidence" value="ECO:0007669"/>
    <property type="project" value="TreeGrafter"/>
</dbReference>
<evidence type="ECO:0000256" key="7">
    <source>
        <dbReference type="ARBA" id="ARBA00023242"/>
    </source>
</evidence>
<dbReference type="PANTHER" id="PTHR10855:SF2">
    <property type="entry name" value="COP9 SIGNALOSOME COMPLEX SUBUNIT 4"/>
    <property type="match status" value="1"/>
</dbReference>
<accession>A0A9W8HB48</accession>
<keyword evidence="10" id="KW-1185">Reference proteome</keyword>
<evidence type="ECO:0000256" key="2">
    <source>
        <dbReference type="ARBA" id="ARBA00004496"/>
    </source>
</evidence>
<comment type="subcellular location">
    <subcellularLocation>
        <location evidence="2">Cytoplasm</location>
    </subcellularLocation>
    <subcellularLocation>
        <location evidence="1">Nucleus</location>
    </subcellularLocation>
</comment>
<comment type="caution">
    <text evidence="9">The sequence shown here is derived from an EMBL/GenBank/DDBJ whole genome shotgun (WGS) entry which is preliminary data.</text>
</comment>
<dbReference type="Proteomes" id="UP001140217">
    <property type="component" value="Unassembled WGS sequence"/>
</dbReference>
<evidence type="ECO:0000256" key="1">
    <source>
        <dbReference type="ARBA" id="ARBA00004123"/>
    </source>
</evidence>
<gene>
    <name evidence="9" type="ORF">H4R18_002329</name>
</gene>
<keyword evidence="7" id="KW-0539">Nucleus</keyword>
<dbReference type="GO" id="GO:0008180">
    <property type="term" value="C:COP9 signalosome"/>
    <property type="evidence" value="ECO:0007669"/>
    <property type="project" value="UniProtKB-KW"/>
</dbReference>
<dbReference type="AlphaFoldDB" id="A0A9W8HB48"/>
<dbReference type="InterPro" id="IPR040134">
    <property type="entry name" value="PSMD12/CSN4"/>
</dbReference>
<dbReference type="InterPro" id="IPR036388">
    <property type="entry name" value="WH-like_DNA-bd_sf"/>
</dbReference>
<sequence>MSLAAQLSELFRGDALDTAEGSERAAAKFVQDTLAEHAQGGAEAQQQALADVVDACVGEHVAQPAAAAVLGALTRALGAGPLDAAVRQAALRRVVDRTQQRASAFETVVIDARRALAALVAGDGRPEEAAALLQGIRFDQSQRTHSAREMLAVHMEAIELFLAAGRPEQAAQVQIRAAPLLGQVADPGETARYRYFQARTNELSLKYIEAATMYHAIAQSGAGGEARQREALERAIQCAVVASAGPQKMRVMADLHREELAAALPCYGLLGRMVQRRLVGPAELQQLGGLLEAGRDSPDAAAAAAAAAAKAQLLDHAVREHNVFVLSSLYANMRFENLGRMLGVGADEAELLCARMIEEGRMKGRIDQVDGVITFEGAREVKEVSAAISLKSQAAAAHHQQPPMHFREVVAARWDDRIVRLCTAVEEAVDLLIDRHPVYTNVLFKQVG</sequence>
<dbReference type="SMART" id="SM00088">
    <property type="entry name" value="PINT"/>
    <property type="match status" value="1"/>
</dbReference>
<dbReference type="SUPFAM" id="SSF46785">
    <property type="entry name" value="Winged helix' DNA-binding domain"/>
    <property type="match status" value="1"/>
</dbReference>
<evidence type="ECO:0000256" key="3">
    <source>
        <dbReference type="ARBA" id="ARBA00010417"/>
    </source>
</evidence>
<dbReference type="PANTHER" id="PTHR10855">
    <property type="entry name" value="26S PROTEASOME NON-ATPASE REGULATORY SUBUNIT 12/COP9 SIGNALOSOME COMPLEX SUBUNIT 4"/>
    <property type="match status" value="1"/>
</dbReference>
<keyword evidence="5" id="KW-0963">Cytoplasm</keyword>
<dbReference type="InterPro" id="IPR054559">
    <property type="entry name" value="PSMD12-CSN4-like_N"/>
</dbReference>
<proteinExistence type="inferred from homology"/>
<dbReference type="InterPro" id="IPR000717">
    <property type="entry name" value="PCI_dom"/>
</dbReference>
<evidence type="ECO:0000256" key="4">
    <source>
        <dbReference type="ARBA" id="ARBA00014881"/>
    </source>
</evidence>
<dbReference type="EMBL" id="JANBUL010000075">
    <property type="protein sequence ID" value="KAJ2782345.1"/>
    <property type="molecule type" value="Genomic_DNA"/>
</dbReference>
<dbReference type="Pfam" id="PF22241">
    <property type="entry name" value="PSMD12-CSN4_N"/>
    <property type="match status" value="1"/>
</dbReference>
<feature type="domain" description="PCI" evidence="8">
    <location>
        <begin position="191"/>
        <end position="380"/>
    </location>
</feature>
<evidence type="ECO:0000256" key="6">
    <source>
        <dbReference type="ARBA" id="ARBA00022790"/>
    </source>
</evidence>
<dbReference type="InterPro" id="IPR036390">
    <property type="entry name" value="WH_DNA-bd_sf"/>
</dbReference>
<evidence type="ECO:0000259" key="8">
    <source>
        <dbReference type="PROSITE" id="PS50250"/>
    </source>
</evidence>
<dbReference type="OrthoDB" id="295656at2759"/>
<name>A0A9W8HB48_9FUNG</name>
<dbReference type="Pfam" id="PF01399">
    <property type="entry name" value="PCI"/>
    <property type="match status" value="1"/>
</dbReference>
<keyword evidence="6" id="KW-0736">Signalosome</keyword>
<comment type="similarity">
    <text evidence="3">Belongs to the CSN4 family.</text>
</comment>
<dbReference type="PROSITE" id="PS50250">
    <property type="entry name" value="PCI"/>
    <property type="match status" value="1"/>
</dbReference>
<organism evidence="9 10">
    <name type="scientific">Coemansia javaensis</name>
    <dbReference type="NCBI Taxonomy" id="2761396"/>
    <lineage>
        <taxon>Eukaryota</taxon>
        <taxon>Fungi</taxon>
        <taxon>Fungi incertae sedis</taxon>
        <taxon>Zoopagomycota</taxon>
        <taxon>Kickxellomycotina</taxon>
        <taxon>Kickxellomycetes</taxon>
        <taxon>Kickxellales</taxon>
        <taxon>Kickxellaceae</taxon>
        <taxon>Coemansia</taxon>
    </lineage>
</organism>
<protein>
    <recommendedName>
        <fullName evidence="4">COP9 signalosome complex subunit 4</fullName>
    </recommendedName>
</protein>